<name>A0A061B2U2_RHOTO</name>
<dbReference type="AlphaFoldDB" id="A0A061B2U2"/>
<feature type="region of interest" description="Disordered" evidence="1">
    <location>
        <begin position="1"/>
        <end position="29"/>
    </location>
</feature>
<protein>
    <submittedName>
        <fullName evidence="2">RHTO0S08e05556g1_1</fullName>
    </submittedName>
</protein>
<feature type="region of interest" description="Disordered" evidence="1">
    <location>
        <begin position="76"/>
        <end position="163"/>
    </location>
</feature>
<reference evidence="2" key="1">
    <citation type="journal article" date="2014" name="Genome Announc.">
        <title>Draft genome sequence of Rhodosporidium toruloides CECT1137, an oleaginous yeast of biotechnological interest.</title>
        <authorList>
            <person name="Morin N."/>
            <person name="Calcas X."/>
            <person name="Devillers H."/>
            <person name="Durrens P."/>
            <person name="Sherman D.J."/>
            <person name="Nicaud J.-M."/>
            <person name="Neuveglise C."/>
        </authorList>
    </citation>
    <scope>NUCLEOTIDE SEQUENCE</scope>
    <source>
        <strain evidence="2">CECT1137</strain>
    </source>
</reference>
<dbReference type="OrthoDB" id="10495799at2759"/>
<evidence type="ECO:0000313" key="2">
    <source>
        <dbReference type="EMBL" id="CDR43781.1"/>
    </source>
</evidence>
<organism evidence="2">
    <name type="scientific">Rhodotorula toruloides</name>
    <name type="common">Yeast</name>
    <name type="synonym">Rhodosporidium toruloides</name>
    <dbReference type="NCBI Taxonomy" id="5286"/>
    <lineage>
        <taxon>Eukaryota</taxon>
        <taxon>Fungi</taxon>
        <taxon>Dikarya</taxon>
        <taxon>Basidiomycota</taxon>
        <taxon>Pucciniomycotina</taxon>
        <taxon>Microbotryomycetes</taxon>
        <taxon>Sporidiobolales</taxon>
        <taxon>Sporidiobolaceae</taxon>
        <taxon>Rhodotorula</taxon>
    </lineage>
</organism>
<dbReference type="EMBL" id="LK052943">
    <property type="protein sequence ID" value="CDR43781.1"/>
    <property type="molecule type" value="Genomic_DNA"/>
</dbReference>
<sequence length="163" mass="18552">MASTDTQDPYPTPSPTAKPASAASRYTGPHRYVYSDDWKELYEAIAGEVKEKKLDVGQEKMLELVLDMWDREFKYDDEPEPDVGLEKSQGSNLTLFQDDDDDEPLRLLPTQPESKQEKRKKKKKKSKKAKRQAASEAVKDGAHDFQGSEAVKPSKHQFFGDEE</sequence>
<feature type="compositionally biased region" description="Basic residues" evidence="1">
    <location>
        <begin position="117"/>
        <end position="131"/>
    </location>
</feature>
<gene>
    <name evidence="2" type="ORF">RHTO0S_08e05556g</name>
</gene>
<proteinExistence type="predicted"/>
<accession>A0A061B2U2</accession>
<evidence type="ECO:0000256" key="1">
    <source>
        <dbReference type="SAM" id="MobiDB-lite"/>
    </source>
</evidence>